<protein>
    <submittedName>
        <fullName evidence="1">Rhs family protein</fullName>
    </submittedName>
</protein>
<dbReference type="AlphaFoldDB" id="J2IIU8"/>
<gene>
    <name evidence="1" type="ORF">AEST_02700</name>
</gene>
<dbReference type="EMBL" id="ALAB01000002">
    <property type="protein sequence ID" value="EJI86724.1"/>
    <property type="molecule type" value="Genomic_DNA"/>
</dbReference>
<keyword evidence="2" id="KW-1185">Reference proteome</keyword>
<dbReference type="PATRIC" id="fig|1197174.4.peg.266"/>
<dbReference type="InterPro" id="IPR022385">
    <property type="entry name" value="Rhs_assc_core"/>
</dbReference>
<comment type="caution">
    <text evidence="1">The sequence shown here is derived from an EMBL/GenBank/DDBJ whole genome shotgun (WGS) entry which is preliminary data.</text>
</comment>
<organism evidence="1 2">
    <name type="scientific">Alishewanella aestuarii B11</name>
    <dbReference type="NCBI Taxonomy" id="1197174"/>
    <lineage>
        <taxon>Bacteria</taxon>
        <taxon>Pseudomonadati</taxon>
        <taxon>Pseudomonadota</taxon>
        <taxon>Gammaproteobacteria</taxon>
        <taxon>Alteromonadales</taxon>
        <taxon>Alteromonadaceae</taxon>
        <taxon>Alishewanella</taxon>
    </lineage>
</organism>
<dbReference type="Proteomes" id="UP000012043">
    <property type="component" value="Unassembled WGS sequence"/>
</dbReference>
<reference evidence="1 2" key="1">
    <citation type="journal article" date="2012" name="J. Bacteriol.">
        <title>Genome Sequence of Pectin-Degrading Alishewanella aestuarii Strain B11T, Isolated from Tidal Flat Sediment.</title>
        <authorList>
            <person name="Jung J."/>
            <person name="Choi S."/>
            <person name="Chun J."/>
            <person name="Park W."/>
        </authorList>
    </citation>
    <scope>NUCLEOTIDE SEQUENCE [LARGE SCALE GENOMIC DNA]</scope>
    <source>
        <strain evidence="1 2">B11</strain>
    </source>
</reference>
<proteinExistence type="predicted"/>
<evidence type="ECO:0000313" key="1">
    <source>
        <dbReference type="EMBL" id="EJI86724.1"/>
    </source>
</evidence>
<dbReference type="NCBIfam" id="TIGR03696">
    <property type="entry name" value="Rhs_assc_core"/>
    <property type="match status" value="1"/>
</dbReference>
<evidence type="ECO:0000313" key="2">
    <source>
        <dbReference type="Proteomes" id="UP000012043"/>
    </source>
</evidence>
<accession>J2IIU8</accession>
<name>J2IIU8_9ALTE</name>
<sequence length="82" mass="9485">MGGRVYDPILGRFLQADPFVQQPNNTPNLNRYSYVLNNPLNATDPSGYFFQMLAMWAAARQWQTLPEGWQRAMLRVCYLTAQ</sequence>
<dbReference type="Gene3D" id="2.180.10.10">
    <property type="entry name" value="RHS repeat-associated core"/>
    <property type="match status" value="1"/>
</dbReference>